<evidence type="ECO:0000313" key="2">
    <source>
        <dbReference type="Proteomes" id="UP000092966"/>
    </source>
</evidence>
<dbReference type="EMBL" id="CP012393">
    <property type="protein sequence ID" value="ANW91919.1"/>
    <property type="molecule type" value="Genomic_DNA"/>
</dbReference>
<proteinExistence type="predicted"/>
<gene>
    <name evidence="1" type="ORF">DE8555_1375</name>
</gene>
<accession>A0AAC9CRJ1</accession>
<reference evidence="1 2" key="1">
    <citation type="submission" date="2015-07" db="EMBL/GenBank/DDBJ databases">
        <title>Comparative genome sequencing reveals within-host evolution of Neisseria meningitidis during.</title>
        <authorList>
            <person name="Klughammer J."/>
            <person name="Dittrich M."/>
            <person name="Mueller T."/>
            <person name="Blom J."/>
            <person name="Goesmann A."/>
            <person name="Vogel U."/>
            <person name="Frosch M."/>
            <person name="Bock C."/>
            <person name="Schoen C."/>
        </authorList>
    </citation>
    <scope>NUCLEOTIDE SEQUENCE [LARGE SCALE GENOMIC DNA]</scope>
    <source>
        <strain evidence="1 2">DE8555</strain>
    </source>
</reference>
<organism evidence="1 2">
    <name type="scientific">Neisseria meningitidis</name>
    <dbReference type="NCBI Taxonomy" id="487"/>
    <lineage>
        <taxon>Bacteria</taxon>
        <taxon>Pseudomonadati</taxon>
        <taxon>Pseudomonadota</taxon>
        <taxon>Betaproteobacteria</taxon>
        <taxon>Neisseriales</taxon>
        <taxon>Neisseriaceae</taxon>
        <taxon>Neisseria</taxon>
    </lineage>
</organism>
<dbReference type="RefSeq" id="WP_002238100.1">
    <property type="nucleotide sequence ID" value="NZ_CP012393.1"/>
</dbReference>
<protein>
    <submittedName>
        <fullName evidence="1">Uncharacterized protein</fullName>
    </submittedName>
</protein>
<dbReference type="AlphaFoldDB" id="A0AAC9CRJ1"/>
<evidence type="ECO:0000313" key="1">
    <source>
        <dbReference type="EMBL" id="ANW91919.1"/>
    </source>
</evidence>
<dbReference type="Proteomes" id="UP000092966">
    <property type="component" value="Chromosome"/>
</dbReference>
<sequence length="86" mass="9865">MFEEEFNSLLDDENELYQLFIEHHQYQIALTAALTVLKKYPLGLNPMRGLLLLQQSRSQGDIAELIQMTIDDLDNGLFDLSSPIPQ</sequence>
<name>A0AAC9CRJ1_NEIME</name>